<proteinExistence type="predicted"/>
<keyword evidence="2" id="KW-1185">Reference proteome</keyword>
<comment type="caution">
    <text evidence="1">The sequence shown here is derived from an EMBL/GenBank/DDBJ whole genome shotgun (WGS) entry which is preliminary data.</text>
</comment>
<accession>A0A846YXZ7</accession>
<dbReference type="AlphaFoldDB" id="A0A846YXZ7"/>
<dbReference type="InterPro" id="IPR012349">
    <property type="entry name" value="Split_barrel_FMN-bd"/>
</dbReference>
<dbReference type="SUPFAM" id="SSF50475">
    <property type="entry name" value="FMN-binding split barrel"/>
    <property type="match status" value="1"/>
</dbReference>
<protein>
    <submittedName>
        <fullName evidence="1">Pyridoxamine 5'-phosphate oxidase</fullName>
    </submittedName>
</protein>
<dbReference type="RefSeq" id="WP_067636754.1">
    <property type="nucleotide sequence ID" value="NZ_JAAXPI010000006.1"/>
</dbReference>
<gene>
    <name evidence="1" type="ORF">HGB48_06955</name>
</gene>
<dbReference type="Proteomes" id="UP000579250">
    <property type="component" value="Unassembled WGS sequence"/>
</dbReference>
<sequence>MTGAFRDALAACAVLNLAYADEDGPQACAVFYAPAADGSLVFVSSPSTRHGRALAADPAGVPVAFTVQADDQSWRTLRGVQGRGVCHRLTGIDLDVARKTYAARFPFVADDARLAGALAAAGHWRVRPTWLRLIDNARGFGHKTEWP</sequence>
<dbReference type="EMBL" id="JAAXPI010000006">
    <property type="protein sequence ID" value="NKZ03485.1"/>
    <property type="molecule type" value="Genomic_DNA"/>
</dbReference>
<evidence type="ECO:0000313" key="1">
    <source>
        <dbReference type="EMBL" id="NKZ03485.1"/>
    </source>
</evidence>
<evidence type="ECO:0000313" key="2">
    <source>
        <dbReference type="Proteomes" id="UP000579250"/>
    </source>
</evidence>
<organism evidence="1 2">
    <name type="scientific">Actinomadura latina</name>
    <dbReference type="NCBI Taxonomy" id="163603"/>
    <lineage>
        <taxon>Bacteria</taxon>
        <taxon>Bacillati</taxon>
        <taxon>Actinomycetota</taxon>
        <taxon>Actinomycetes</taxon>
        <taxon>Streptosporangiales</taxon>
        <taxon>Thermomonosporaceae</taxon>
        <taxon>Actinomadura</taxon>
    </lineage>
</organism>
<dbReference type="Gene3D" id="2.30.110.10">
    <property type="entry name" value="Electron Transport, Fmn-binding Protein, Chain A"/>
    <property type="match status" value="1"/>
</dbReference>
<name>A0A846YXZ7_9ACTN</name>
<reference evidence="1 2" key="1">
    <citation type="submission" date="2020-04" db="EMBL/GenBank/DDBJ databases">
        <title>MicrobeNet Type strains.</title>
        <authorList>
            <person name="Nicholson A.C."/>
        </authorList>
    </citation>
    <scope>NUCLEOTIDE SEQUENCE [LARGE SCALE GENOMIC DNA]</scope>
    <source>
        <strain evidence="1 2">ATCC BAA-277</strain>
    </source>
</reference>